<feature type="region of interest" description="Disordered" evidence="1">
    <location>
        <begin position="71"/>
        <end position="98"/>
    </location>
</feature>
<protein>
    <submittedName>
        <fullName evidence="2">Uncharacterized protein</fullName>
    </submittedName>
</protein>
<proteinExistence type="predicted"/>
<dbReference type="AlphaFoldDB" id="A0A0F8YQE3"/>
<gene>
    <name evidence="2" type="ORF">LCGC14_2791760</name>
</gene>
<organism evidence="2">
    <name type="scientific">marine sediment metagenome</name>
    <dbReference type="NCBI Taxonomy" id="412755"/>
    <lineage>
        <taxon>unclassified sequences</taxon>
        <taxon>metagenomes</taxon>
        <taxon>ecological metagenomes</taxon>
    </lineage>
</organism>
<sequence>VIEAGFAATNLDSLQYTTAIQTARNLIETYQQGANAAPRVAGMTKDLKLAYKKIAAGTLFYNDGTRVPTINAPSSFEPGVPNSLGDLYNDGDRYAQPT</sequence>
<comment type="caution">
    <text evidence="2">The sequence shown here is derived from an EMBL/GenBank/DDBJ whole genome shotgun (WGS) entry which is preliminary data.</text>
</comment>
<accession>A0A0F8YQE3</accession>
<feature type="non-terminal residue" evidence="2">
    <location>
        <position position="1"/>
    </location>
</feature>
<evidence type="ECO:0000256" key="1">
    <source>
        <dbReference type="SAM" id="MobiDB-lite"/>
    </source>
</evidence>
<reference evidence="2" key="1">
    <citation type="journal article" date="2015" name="Nature">
        <title>Complex archaea that bridge the gap between prokaryotes and eukaryotes.</title>
        <authorList>
            <person name="Spang A."/>
            <person name="Saw J.H."/>
            <person name="Jorgensen S.L."/>
            <person name="Zaremba-Niedzwiedzka K."/>
            <person name="Martijn J."/>
            <person name="Lind A.E."/>
            <person name="van Eijk R."/>
            <person name="Schleper C."/>
            <person name="Guy L."/>
            <person name="Ettema T.J."/>
        </authorList>
    </citation>
    <scope>NUCLEOTIDE SEQUENCE</scope>
</reference>
<dbReference type="EMBL" id="LAZR01052148">
    <property type="protein sequence ID" value="KKK83597.1"/>
    <property type="molecule type" value="Genomic_DNA"/>
</dbReference>
<name>A0A0F8YQE3_9ZZZZ</name>
<evidence type="ECO:0000313" key="2">
    <source>
        <dbReference type="EMBL" id="KKK83597.1"/>
    </source>
</evidence>